<organism evidence="1 2">
    <name type="scientific">Nocardia stercoris</name>
    <dbReference type="NCBI Taxonomy" id="2483361"/>
    <lineage>
        <taxon>Bacteria</taxon>
        <taxon>Bacillati</taxon>
        <taxon>Actinomycetota</taxon>
        <taxon>Actinomycetes</taxon>
        <taxon>Mycobacteriales</taxon>
        <taxon>Nocardiaceae</taxon>
        <taxon>Nocardia</taxon>
    </lineage>
</organism>
<proteinExistence type="predicted"/>
<evidence type="ECO:0008006" key="3">
    <source>
        <dbReference type="Google" id="ProtNLM"/>
    </source>
</evidence>
<dbReference type="RefSeq" id="WP_122188097.1">
    <property type="nucleotide sequence ID" value="NZ_RFFH01000004.1"/>
</dbReference>
<accession>A0A3M2L547</accession>
<evidence type="ECO:0000313" key="2">
    <source>
        <dbReference type="Proteomes" id="UP000279275"/>
    </source>
</evidence>
<protein>
    <recommendedName>
        <fullName evidence="3">DUF4351 domain-containing protein</fullName>
    </recommendedName>
</protein>
<sequence>MPSIDHEVPLELLRSRPELAAKLAREHFGLAIPASMTWRLGPETVPALPCELRLDLAAVGETADRPERVILHEVQNSGKGEDLQRISLSWPLYLVYSRHRFRCPVVLLVFCPTELVAERVAATIETGHPGFDLRPLTYWPGAVKITEEPDRAKEWPEMVILALTTERAGPDWMTAEVIHAAFETLGHRQHDKRAIYYDYISRRISPELLKDLEQLMALSNETYKWESEFALRHQAIGEARGEARAVLQMGVRRILALRGIPIEETVSEKLTQCTDPAILEALLTRALDIDTADQLFN</sequence>
<dbReference type="AlphaFoldDB" id="A0A3M2L547"/>
<keyword evidence="2" id="KW-1185">Reference proteome</keyword>
<gene>
    <name evidence="1" type="ORF">EBN03_12185</name>
</gene>
<comment type="caution">
    <text evidence="1">The sequence shown here is derived from an EMBL/GenBank/DDBJ whole genome shotgun (WGS) entry which is preliminary data.</text>
</comment>
<name>A0A3M2L547_9NOCA</name>
<dbReference type="PANTHER" id="PTHR34613">
    <property type="entry name" value="SLL0800 PROTEIN"/>
    <property type="match status" value="1"/>
</dbReference>
<dbReference type="OrthoDB" id="3207839at2"/>
<dbReference type="EMBL" id="RFFH01000004">
    <property type="protein sequence ID" value="RMI32711.1"/>
    <property type="molecule type" value="Genomic_DNA"/>
</dbReference>
<dbReference type="Proteomes" id="UP000279275">
    <property type="component" value="Unassembled WGS sequence"/>
</dbReference>
<dbReference type="PANTHER" id="PTHR34613:SF1">
    <property type="entry name" value="SLL6017 PROTEIN"/>
    <property type="match status" value="1"/>
</dbReference>
<evidence type="ECO:0000313" key="1">
    <source>
        <dbReference type="EMBL" id="RMI32711.1"/>
    </source>
</evidence>
<reference evidence="1 2" key="1">
    <citation type="submission" date="2018-10" db="EMBL/GenBank/DDBJ databases">
        <title>Isolation from cow dung.</title>
        <authorList>
            <person name="Ling L."/>
        </authorList>
    </citation>
    <scope>NUCLEOTIDE SEQUENCE [LARGE SCALE GENOMIC DNA]</scope>
    <source>
        <strain evidence="1 2">NEAU-LL90</strain>
    </source>
</reference>